<sequence length="90" mass="10247">MAEKESAEVVIERVLLQQWDPLGVHEQPGPHKEYAPYAHDLFSLLMRGASDVQVERRLREIARDDLHRPDSAERDLSAVVAALRAVEKAY</sequence>
<evidence type="ECO:0000313" key="2">
    <source>
        <dbReference type="Proteomes" id="UP001161325"/>
    </source>
</evidence>
<comment type="caution">
    <text evidence="1">The sequence shown here is derived from an EMBL/GenBank/DDBJ whole genome shotgun (WGS) entry which is preliminary data.</text>
</comment>
<proteinExistence type="predicted"/>
<organism evidence="1 2">
    <name type="scientific">Roseisolibacter agri</name>
    <dbReference type="NCBI Taxonomy" id="2014610"/>
    <lineage>
        <taxon>Bacteria</taxon>
        <taxon>Pseudomonadati</taxon>
        <taxon>Gemmatimonadota</taxon>
        <taxon>Gemmatimonadia</taxon>
        <taxon>Gemmatimonadales</taxon>
        <taxon>Gemmatimonadaceae</taxon>
        <taxon>Roseisolibacter</taxon>
    </lineage>
</organism>
<dbReference type="AlphaFoldDB" id="A0AA37Q8I6"/>
<dbReference type="RefSeq" id="WP_284352945.1">
    <property type="nucleotide sequence ID" value="NZ_BRXS01000012.1"/>
</dbReference>
<protein>
    <submittedName>
        <fullName evidence="1">Uncharacterized protein</fullName>
    </submittedName>
</protein>
<gene>
    <name evidence="1" type="ORF">rosag_50620</name>
</gene>
<dbReference type="Proteomes" id="UP001161325">
    <property type="component" value="Unassembled WGS sequence"/>
</dbReference>
<accession>A0AA37Q8I6</accession>
<reference evidence="1" key="1">
    <citation type="submission" date="2022-08" db="EMBL/GenBank/DDBJ databases">
        <title>Draft genome sequencing of Roseisolibacter agri AW1220.</title>
        <authorList>
            <person name="Tobiishi Y."/>
            <person name="Tonouchi A."/>
        </authorList>
    </citation>
    <scope>NUCLEOTIDE SEQUENCE</scope>
    <source>
        <strain evidence="1">AW1220</strain>
    </source>
</reference>
<evidence type="ECO:0000313" key="1">
    <source>
        <dbReference type="EMBL" id="GLC28549.1"/>
    </source>
</evidence>
<keyword evidence="2" id="KW-1185">Reference proteome</keyword>
<dbReference type="EMBL" id="BRXS01000012">
    <property type="protein sequence ID" value="GLC28549.1"/>
    <property type="molecule type" value="Genomic_DNA"/>
</dbReference>
<name>A0AA37Q8I6_9BACT</name>